<dbReference type="PANTHER" id="PTHR11731">
    <property type="entry name" value="PROTEASE FAMILY S9B,C DIPEPTIDYL-PEPTIDASE IV-RELATED"/>
    <property type="match status" value="1"/>
</dbReference>
<evidence type="ECO:0000313" key="4">
    <source>
        <dbReference type="EMBL" id="TCS90059.1"/>
    </source>
</evidence>
<dbReference type="PANTHER" id="PTHR11731:SF118">
    <property type="entry name" value="BLR1971 PROTEIN"/>
    <property type="match status" value="1"/>
</dbReference>
<accession>A0A4R3KWC1</accession>
<dbReference type="GO" id="GO:0006508">
    <property type="term" value="P:proteolysis"/>
    <property type="evidence" value="ECO:0007669"/>
    <property type="project" value="InterPro"/>
</dbReference>
<evidence type="ECO:0000259" key="2">
    <source>
        <dbReference type="Pfam" id="PF00326"/>
    </source>
</evidence>
<dbReference type="SUPFAM" id="SSF53474">
    <property type="entry name" value="alpha/beta-Hydrolases"/>
    <property type="match status" value="1"/>
</dbReference>
<comment type="caution">
    <text evidence="4">The sequence shown here is derived from an EMBL/GenBank/DDBJ whole genome shotgun (WGS) entry which is preliminary data.</text>
</comment>
<gene>
    <name evidence="4" type="ORF">EDD80_101257</name>
</gene>
<feature type="domain" description="Peptidase S9 prolyl oligopeptidase catalytic" evidence="2">
    <location>
        <begin position="552"/>
        <end position="746"/>
    </location>
</feature>
<dbReference type="GO" id="GO:0008236">
    <property type="term" value="F:serine-type peptidase activity"/>
    <property type="evidence" value="ECO:0007669"/>
    <property type="project" value="InterPro"/>
</dbReference>
<evidence type="ECO:0000259" key="3">
    <source>
        <dbReference type="Pfam" id="PF00930"/>
    </source>
</evidence>
<dbReference type="OrthoDB" id="9777457at2"/>
<protein>
    <submittedName>
        <fullName evidence="4">Prolyl oligopeptidase family protein</fullName>
    </submittedName>
</protein>
<dbReference type="Pfam" id="PF00326">
    <property type="entry name" value="Peptidase_S9"/>
    <property type="match status" value="1"/>
</dbReference>
<keyword evidence="1" id="KW-0732">Signal</keyword>
<reference evidence="4 5" key="1">
    <citation type="submission" date="2019-03" db="EMBL/GenBank/DDBJ databases">
        <title>Genomic Encyclopedia of Type Strains, Phase IV (KMG-IV): sequencing the most valuable type-strain genomes for metagenomic binning, comparative biology and taxonomic classification.</title>
        <authorList>
            <person name="Goeker M."/>
        </authorList>
    </citation>
    <scope>NUCLEOTIDE SEQUENCE [LARGE SCALE GENOMIC DNA]</scope>
    <source>
        <strain evidence="4 5">DSM 21100</strain>
    </source>
</reference>
<dbReference type="Gene3D" id="3.40.50.1820">
    <property type="entry name" value="alpha/beta hydrolase"/>
    <property type="match status" value="1"/>
</dbReference>
<dbReference type="AlphaFoldDB" id="A0A4R3KWC1"/>
<proteinExistence type="predicted"/>
<dbReference type="Proteomes" id="UP000295807">
    <property type="component" value="Unassembled WGS sequence"/>
</dbReference>
<dbReference type="InterPro" id="IPR002469">
    <property type="entry name" value="Peptidase_S9B_N"/>
</dbReference>
<name>A0A4R3KWC1_9SPHI</name>
<dbReference type="InterPro" id="IPR050278">
    <property type="entry name" value="Serine_Prot_S9B/DPPIV"/>
</dbReference>
<dbReference type="Pfam" id="PF00930">
    <property type="entry name" value="DPPIV_N"/>
    <property type="match status" value="1"/>
</dbReference>
<dbReference type="Gene3D" id="2.140.10.30">
    <property type="entry name" value="Dipeptidylpeptidase IV, N-terminal domain"/>
    <property type="match status" value="1"/>
</dbReference>
<organism evidence="4 5">
    <name type="scientific">Anseongella ginsenosidimutans</name>
    <dbReference type="NCBI Taxonomy" id="496056"/>
    <lineage>
        <taxon>Bacteria</taxon>
        <taxon>Pseudomonadati</taxon>
        <taxon>Bacteroidota</taxon>
        <taxon>Sphingobacteriia</taxon>
        <taxon>Sphingobacteriales</taxon>
        <taxon>Sphingobacteriaceae</taxon>
        <taxon>Anseongella</taxon>
    </lineage>
</organism>
<feature type="signal peptide" evidence="1">
    <location>
        <begin position="1"/>
        <end position="23"/>
    </location>
</feature>
<feature type="chain" id="PRO_5020322803" evidence="1">
    <location>
        <begin position="24"/>
        <end position="753"/>
    </location>
</feature>
<dbReference type="InterPro" id="IPR029058">
    <property type="entry name" value="AB_hydrolase_fold"/>
</dbReference>
<feature type="domain" description="Dipeptidylpeptidase IV N-terminal" evidence="3">
    <location>
        <begin position="150"/>
        <end position="464"/>
    </location>
</feature>
<evidence type="ECO:0000313" key="5">
    <source>
        <dbReference type="Proteomes" id="UP000295807"/>
    </source>
</evidence>
<dbReference type="EMBL" id="SMAD01000001">
    <property type="protein sequence ID" value="TCS90059.1"/>
    <property type="molecule type" value="Genomic_DNA"/>
</dbReference>
<evidence type="ECO:0000256" key="1">
    <source>
        <dbReference type="SAM" id="SignalP"/>
    </source>
</evidence>
<dbReference type="InterPro" id="IPR001375">
    <property type="entry name" value="Peptidase_S9_cat"/>
</dbReference>
<sequence>MKRIYLFLLLFFTGGICSGQSPAPGSGISPEDYRRAESFLANNISRKIYHLEVNPNWLKDVPEFTYATNTPRGKTFYKVHIPSGTIKEAFDHERLARALSDALGKPIERKNLPFGQIEWENDRAISFITDRVTYQANLKDYTVNKTGVLPAEEVSVREVRSPDGKWVAFSRDHNLYVRSQAQEIALSTDGKPDYAYASYLGWSDIMEGENGERPENFTAVWSADGSRILTQIADLRKGRKMYLLDWSIDSLYRPKLLSYYRGGPGDTNIVCYIPVIFDINTRKMIKVDLPPLPHFIGNPLRWNKDGSFLYGLYRHRGYQRMDLICVDPRTGKVDVKFSDSSRTNVENTTEFRLLEDKGIAFITSERSGWNQVYRLDWASGSVTALTRGDFVVKKFVAIDEEKELLYFTASGKEEGRNPYFNHLYRIGFDGSGLQLLTPENAHHEVHLSPGNQYFVDNYSTARQPTISVLRSLPDGKMIKELGKADISELLAAGWDFPEIFKVKARDGLTDIYGAIWKPSGFSESDRYPLIDNSYTGPQANVFPESFRSAVFSAAQPLAEFGFAVMAVDGLGSAGRSKAFHDWSYKRLGYGLTDHVVAIRQLAAKYSWLDTTRIGIFGHSAGGYDAAHALMLFSGFYKVAVASSGDHDHRMEKAWWPEMYMGWPVDSAYHLQSNITMADKMQGKLLLVHGGIDENVNPSATFKLAEALIRAGKNFDMLIIPGSGHGYTGHYGEYFTRKRWNYFIEHLLGKQALP</sequence>
<dbReference type="SUPFAM" id="SSF82171">
    <property type="entry name" value="DPP6 N-terminal domain-like"/>
    <property type="match status" value="1"/>
</dbReference>
<keyword evidence="5" id="KW-1185">Reference proteome</keyword>